<feature type="compositionally biased region" description="Polar residues" evidence="17">
    <location>
        <begin position="648"/>
        <end position="683"/>
    </location>
</feature>
<dbReference type="FunFam" id="1.20.1020.10:FF:000003">
    <property type="entry name" value="Histone acetyltransferase HAC1-like protein"/>
    <property type="match status" value="1"/>
</dbReference>
<evidence type="ECO:0000313" key="21">
    <source>
        <dbReference type="EMBL" id="KAK9281766.1"/>
    </source>
</evidence>
<dbReference type="Pfam" id="PF00628">
    <property type="entry name" value="PHD"/>
    <property type="match status" value="1"/>
</dbReference>
<dbReference type="InterPro" id="IPR013083">
    <property type="entry name" value="Znf_RING/FYVE/PHD"/>
</dbReference>
<feature type="region of interest" description="Disordered" evidence="17">
    <location>
        <begin position="422"/>
        <end position="492"/>
    </location>
</feature>
<dbReference type="GO" id="GO:0004402">
    <property type="term" value="F:histone acetyltransferase activity"/>
    <property type="evidence" value="ECO:0007669"/>
    <property type="project" value="InterPro"/>
</dbReference>
<dbReference type="InterPro" id="IPR019787">
    <property type="entry name" value="Znf_PHD-finger"/>
</dbReference>
<organism evidence="21 22">
    <name type="scientific">Liquidambar formosana</name>
    <name type="common">Formosan gum</name>
    <dbReference type="NCBI Taxonomy" id="63359"/>
    <lineage>
        <taxon>Eukaryota</taxon>
        <taxon>Viridiplantae</taxon>
        <taxon>Streptophyta</taxon>
        <taxon>Embryophyta</taxon>
        <taxon>Tracheophyta</taxon>
        <taxon>Spermatophyta</taxon>
        <taxon>Magnoliopsida</taxon>
        <taxon>eudicotyledons</taxon>
        <taxon>Gunneridae</taxon>
        <taxon>Pentapetalae</taxon>
        <taxon>Saxifragales</taxon>
        <taxon>Altingiaceae</taxon>
        <taxon>Liquidambar</taxon>
    </lineage>
</organism>
<evidence type="ECO:0000256" key="12">
    <source>
        <dbReference type="ARBA" id="ARBA00023163"/>
    </source>
</evidence>
<dbReference type="InterPro" id="IPR000433">
    <property type="entry name" value="Znf_ZZ"/>
</dbReference>
<dbReference type="GO" id="GO:0000123">
    <property type="term" value="C:histone acetyltransferase complex"/>
    <property type="evidence" value="ECO:0007669"/>
    <property type="project" value="TreeGrafter"/>
</dbReference>
<evidence type="ECO:0000256" key="13">
    <source>
        <dbReference type="ARBA" id="ARBA00023242"/>
    </source>
</evidence>
<dbReference type="FunFam" id="3.30.60.90:FF:000022">
    <property type="entry name" value="Histone acetyltransferase of the CBP family 12"/>
    <property type="match status" value="1"/>
</dbReference>
<dbReference type="InterPro" id="IPR000197">
    <property type="entry name" value="Znf_TAZ"/>
</dbReference>
<feature type="region of interest" description="Disordered" evidence="17">
    <location>
        <begin position="1"/>
        <end position="34"/>
    </location>
</feature>
<dbReference type="PANTHER" id="PTHR13808:SF1">
    <property type="entry name" value="HISTONE ACETYLTRANSFERASE"/>
    <property type="match status" value="1"/>
</dbReference>
<dbReference type="GO" id="GO:0045944">
    <property type="term" value="P:positive regulation of transcription by RNA polymerase II"/>
    <property type="evidence" value="ECO:0007669"/>
    <property type="project" value="TreeGrafter"/>
</dbReference>
<feature type="domain" description="ZZ-type" evidence="19">
    <location>
        <begin position="1456"/>
        <end position="1519"/>
    </location>
</feature>
<protein>
    <recommendedName>
        <fullName evidence="3">histone acetyltransferase</fullName>
        <ecNumber evidence="3">2.3.1.48</ecNumber>
    </recommendedName>
</protein>
<feature type="domain" description="TAZ-type" evidence="18">
    <location>
        <begin position="683"/>
        <end position="764"/>
    </location>
</feature>
<dbReference type="Pfam" id="PF00569">
    <property type="entry name" value="ZZ"/>
    <property type="match status" value="1"/>
</dbReference>
<evidence type="ECO:0000256" key="15">
    <source>
        <dbReference type="ARBA" id="ARBA00048017"/>
    </source>
</evidence>
<dbReference type="SUPFAM" id="SSF57933">
    <property type="entry name" value="TAZ domain"/>
    <property type="match status" value="2"/>
</dbReference>
<dbReference type="InterPro" id="IPR035898">
    <property type="entry name" value="TAZ_dom_sf"/>
</dbReference>
<evidence type="ECO:0000256" key="5">
    <source>
        <dbReference type="ARBA" id="ARBA00022723"/>
    </source>
</evidence>
<dbReference type="InterPro" id="IPR031162">
    <property type="entry name" value="CBP_P300_HAT"/>
</dbReference>
<dbReference type="PROSITE" id="PS01357">
    <property type="entry name" value="ZF_ZZ_1"/>
    <property type="match status" value="1"/>
</dbReference>
<dbReference type="PANTHER" id="PTHR13808">
    <property type="entry name" value="CBP/P300-RELATED"/>
    <property type="match status" value="1"/>
</dbReference>
<evidence type="ECO:0000256" key="1">
    <source>
        <dbReference type="ARBA" id="ARBA00002581"/>
    </source>
</evidence>
<comment type="caution">
    <text evidence="21">The sequence shown here is derived from an EMBL/GenBank/DDBJ whole genome shotgun (WGS) entry which is preliminary data.</text>
</comment>
<evidence type="ECO:0000259" key="19">
    <source>
        <dbReference type="PROSITE" id="PS50135"/>
    </source>
</evidence>
<evidence type="ECO:0000256" key="17">
    <source>
        <dbReference type="SAM" id="MobiDB-lite"/>
    </source>
</evidence>
<feature type="domain" description="TAZ-type" evidence="18">
    <location>
        <begin position="1636"/>
        <end position="1719"/>
    </location>
</feature>
<dbReference type="GO" id="GO:0008270">
    <property type="term" value="F:zinc ion binding"/>
    <property type="evidence" value="ECO:0007669"/>
    <property type="project" value="UniProtKB-KW"/>
</dbReference>
<proteinExistence type="predicted"/>
<feature type="region of interest" description="Disordered" evidence="17">
    <location>
        <begin position="940"/>
        <end position="959"/>
    </location>
</feature>
<dbReference type="PROSITE" id="PS50135">
    <property type="entry name" value="ZF_ZZ_2"/>
    <property type="match status" value="2"/>
</dbReference>
<evidence type="ECO:0000256" key="6">
    <source>
        <dbReference type="ARBA" id="ARBA00022737"/>
    </source>
</evidence>
<dbReference type="SMART" id="SM01250">
    <property type="entry name" value="KAT11"/>
    <property type="match status" value="1"/>
</dbReference>
<dbReference type="Gene3D" id="1.20.1020.10">
    <property type="entry name" value="TAZ domain"/>
    <property type="match status" value="2"/>
</dbReference>
<dbReference type="Gene3D" id="3.30.40.10">
    <property type="entry name" value="Zinc/RING finger domain, C3HC4 (zinc finger)"/>
    <property type="match status" value="1"/>
</dbReference>
<feature type="region of interest" description="Disordered" evidence="17">
    <location>
        <begin position="645"/>
        <end position="684"/>
    </location>
</feature>
<sequence>MNVQAHMSGQISGQVPNQAGTQLPGLPQQNGNSVPPQMQNIGGHHNTINMEKTRRYMQEKIYEFLMQRRQQTQELQTKRVLDIVRRLEEGLFKSAASQEEYMNLETLESRIHVLIKRLPLNNHSQQFPQLVNSSSPVGTMIPTPGMSHSGNSNLMVTSSVDTSMIAASGCNSIAPTSVNTGSMLPTGNGPSVGIHSSSFNSSDGFLSNGYQQSPSNFSTGSSGNNMMSSMGVPRITSQMIPTPGFNSNNNQSYMNLESSNNGGGFSSVESAMVAQPQQQKQHGGGQNSRILHNLGSQMGSGIRSGLQQKTYGFSNGALNGGLGMIGNNLQNVNGPGTSEGYSSATPYGNSPKPLQQHFDQHQRPLMQGDRYGMSTADPSGSGNFYGTVTSVGSMMNTQNMNPVSMQSIPKTNSPLMINQSNLHSTQQAAHIKPPSTGQSEKMNFQSPLSSRDNLLQSQQQQQQQFQQQPPQFQQQQQFVQHQRQQKQQSQQHQLLVKNDAFGQSQLTSDLGSQVKPEPGVEHHNEVLHSQAEQFQLSELQNQFQQNSADERSRGAQLISLPSGPQDICSSLSQNSQQMQQLLHPHQLVAESQNEFSCLSIGAQSESVLQGKWHPQSQDRSHIAGNLSHEQHVQEEFRQRITGQDEAQRNNLSSEGSIISQTAASRSTAEPLNSSGATCRSGNANRERQFKNQQRWLLFLRHARRCAAPEGKCQDVNCVTVQKLWRHMDRCTGSQCSYPRCHHTRILLHHHRHCRDPGCPVCVPVKNYLQTQLKARTRPGSECGLPNSISGSSKSYDTGETSGRLTSKTSSVVENSVDLQPSLKRIKTEQPSQSLIPESESSAVSASAISEPHVPQDVHCQDYQHGDIFMPIKSEVDEVKMEVPVTSRHGSPNVGEMKKDDLDDIYNQRPDGPPILFDEHPSFAKPENIKPEKEIDQAKQENVTLPPEQPPGTKSGKPKIKGVSLTELFTPEQIREHITGLRQWVGQSKAKAEKNQAMEHAMSENSCQLCAVEKLTFEPPPIYCSPCGARIKRNAMYYTMGTGDTRHYFCIPCYNEARGDTIVVDGTALPKARLEKKKNDEETEEWWVQCDKCEAWQHQICALFNGRRNDGGQAEYTCPNCYIGEIERGERKPLPQSAVLGAKDLPRTILSDQIEQRLFRRLKQERQERARFQGKSYDEVPGAESLVVRVVSSVDKKLEVKQRFLEIFQEENYPTEFPYKSKVVLLFQKIEGVEVCLFGMYVQEFGSECQFPNQRRVYLSYLDSVKYFRPEIKAVTGEALRTFVYHEILIGYLEYCKKRGFTSCYIWACPPLKGEDYILYCHPEIQKTPKSDKLREWYLAMLRKASKENIVVDLTNLYDHFFITTGECKAKVTAARLPYFDGDYWPGAAEDMIYQLRQEEDGRKQNKKGTTKKTITKRALKASGQSDLSGNASKDILLMHKLGETISPMKEDFIMVHLQHACSHCCILMVSGNRWFCNQCKNFQLCDKCYDAEQKLEERDRHPINQRDKHVLYQVEITDVAVDTKDKDEILESEFFDTRQAFLSLCQGNHYQYDTLRRAKHSSMMVLYHLHNPTAPAFVTTCNICHLDIEAGQGWRCEVCPDYDVCNACYQKDGGIEHPHKLTNHPSIADRDAQNKEARQVRVVQLRKMLDLLVHASQCRSPHCQYPNCRKVKGLFRHGIQCKTRASGGCVLCKKMWYLLQLHARACKESECHVPRCRDLKEHLRRLQQQSDSRRRAAVMEMMRQRAAEVAGNSG</sequence>
<dbReference type="PROSITE" id="PS51727">
    <property type="entry name" value="CBP_P300_HAT"/>
    <property type="match status" value="1"/>
</dbReference>
<reference evidence="21 22" key="1">
    <citation type="journal article" date="2024" name="Plant J.">
        <title>Genome sequences and population genomics reveal climatic adaptation and genomic divergence between two closely related sweetgum species.</title>
        <authorList>
            <person name="Xu W.Q."/>
            <person name="Ren C.Q."/>
            <person name="Zhang X.Y."/>
            <person name="Comes H.P."/>
            <person name="Liu X.H."/>
            <person name="Li Y.G."/>
            <person name="Kettle C.J."/>
            <person name="Jalonen R."/>
            <person name="Gaisberger H."/>
            <person name="Ma Y.Z."/>
            <person name="Qiu Y.X."/>
        </authorList>
    </citation>
    <scope>NUCLEOTIDE SEQUENCE [LARGE SCALE GENOMIC DNA]</scope>
    <source>
        <strain evidence="21">Hangzhou</strain>
    </source>
</reference>
<dbReference type="SUPFAM" id="SSF57850">
    <property type="entry name" value="RING/U-box"/>
    <property type="match status" value="2"/>
</dbReference>
<accession>A0AAP0RNV0</accession>
<dbReference type="EC" id="2.3.1.48" evidence="3"/>
<keyword evidence="12" id="KW-0804">Transcription</keyword>
<keyword evidence="9" id="KW-0156">Chromatin regulator</keyword>
<feature type="region of interest" description="Disordered" evidence="17">
    <location>
        <begin position="777"/>
        <end position="851"/>
    </location>
</feature>
<dbReference type="InterPro" id="IPR013178">
    <property type="entry name" value="Histone_AcTrfase_Rtt109/CBP"/>
</dbReference>
<comment type="function">
    <text evidence="1">Acetyltransferase enzyme. Acetylates histones, giving a specific tag for transcriptional activation.</text>
</comment>
<feature type="compositionally biased region" description="Basic residues" evidence="17">
    <location>
        <begin position="1404"/>
        <end position="1419"/>
    </location>
</feature>
<comment type="subcellular location">
    <subcellularLocation>
        <location evidence="2">Nucleus</location>
    </subcellularLocation>
</comment>
<dbReference type="CDD" id="cd15614">
    <property type="entry name" value="PHD_HAC_like"/>
    <property type="match status" value="1"/>
</dbReference>
<keyword evidence="22" id="KW-1185">Reference proteome</keyword>
<keyword evidence="10" id="KW-0805">Transcription regulation</keyword>
<evidence type="ECO:0000256" key="14">
    <source>
        <dbReference type="ARBA" id="ARBA00023315"/>
    </source>
</evidence>
<keyword evidence="8" id="KW-0862">Zinc</keyword>
<dbReference type="Gene3D" id="3.30.60.90">
    <property type="match status" value="2"/>
</dbReference>
<dbReference type="InterPro" id="IPR036529">
    <property type="entry name" value="KIX_dom_sf"/>
</dbReference>
<dbReference type="SUPFAM" id="SSF57903">
    <property type="entry name" value="FYVE/PHD zinc finger"/>
    <property type="match status" value="1"/>
</dbReference>
<evidence type="ECO:0000259" key="20">
    <source>
        <dbReference type="PROSITE" id="PS51727"/>
    </source>
</evidence>
<dbReference type="GO" id="GO:0005667">
    <property type="term" value="C:transcription regulator complex"/>
    <property type="evidence" value="ECO:0007669"/>
    <property type="project" value="TreeGrafter"/>
</dbReference>
<dbReference type="InterPro" id="IPR043145">
    <property type="entry name" value="Znf_ZZ_sf"/>
</dbReference>
<evidence type="ECO:0000256" key="3">
    <source>
        <dbReference type="ARBA" id="ARBA00013184"/>
    </source>
</evidence>
<evidence type="ECO:0000259" key="18">
    <source>
        <dbReference type="PROSITE" id="PS50134"/>
    </source>
</evidence>
<evidence type="ECO:0000256" key="4">
    <source>
        <dbReference type="ARBA" id="ARBA00022679"/>
    </source>
</evidence>
<dbReference type="Gene3D" id="1.10.246.20">
    <property type="entry name" value="Coactivator CBP, KIX domain"/>
    <property type="match status" value="1"/>
</dbReference>
<keyword evidence="4" id="KW-0808">Transferase</keyword>
<feature type="compositionally biased region" description="Polar residues" evidence="17">
    <location>
        <begin position="786"/>
        <end position="818"/>
    </location>
</feature>
<feature type="compositionally biased region" description="Low complexity" evidence="17">
    <location>
        <begin position="456"/>
        <end position="492"/>
    </location>
</feature>
<dbReference type="Pfam" id="PF02135">
    <property type="entry name" value="zf-TAZ"/>
    <property type="match status" value="2"/>
</dbReference>
<feature type="domain" description="CBP/p300-type HAT" evidence="20">
    <location>
        <begin position="1138"/>
        <end position="1574"/>
    </location>
</feature>
<evidence type="ECO:0000256" key="9">
    <source>
        <dbReference type="ARBA" id="ARBA00022853"/>
    </source>
</evidence>
<gene>
    <name evidence="21" type="ORF">L1049_004671</name>
</gene>
<comment type="catalytic activity">
    <reaction evidence="15">
        <text>L-lysyl-[protein] + acetyl-CoA = N(6)-acetyl-L-lysyl-[protein] + CoA + H(+)</text>
        <dbReference type="Rhea" id="RHEA:45948"/>
        <dbReference type="Rhea" id="RHEA-COMP:9752"/>
        <dbReference type="Rhea" id="RHEA-COMP:10731"/>
        <dbReference type="ChEBI" id="CHEBI:15378"/>
        <dbReference type="ChEBI" id="CHEBI:29969"/>
        <dbReference type="ChEBI" id="CHEBI:57287"/>
        <dbReference type="ChEBI" id="CHEBI:57288"/>
        <dbReference type="ChEBI" id="CHEBI:61930"/>
        <dbReference type="EC" id="2.3.1.48"/>
    </reaction>
</comment>
<evidence type="ECO:0000256" key="16">
    <source>
        <dbReference type="PROSITE-ProRule" id="PRU00228"/>
    </source>
</evidence>
<dbReference type="GO" id="GO:0005634">
    <property type="term" value="C:nucleus"/>
    <property type="evidence" value="ECO:0007669"/>
    <property type="project" value="UniProtKB-SubCell"/>
</dbReference>
<evidence type="ECO:0000256" key="10">
    <source>
        <dbReference type="ARBA" id="ARBA00023015"/>
    </source>
</evidence>
<dbReference type="PROSITE" id="PS50134">
    <property type="entry name" value="ZF_TAZ"/>
    <property type="match status" value="2"/>
</dbReference>
<evidence type="ECO:0000256" key="2">
    <source>
        <dbReference type="ARBA" id="ARBA00004123"/>
    </source>
</evidence>
<evidence type="ECO:0000256" key="8">
    <source>
        <dbReference type="ARBA" id="ARBA00022833"/>
    </source>
</evidence>
<keyword evidence="5" id="KW-0479">Metal-binding</keyword>
<dbReference type="InterPro" id="IPR019786">
    <property type="entry name" value="Zinc_finger_PHD-type_CS"/>
</dbReference>
<feature type="compositionally biased region" description="Polar residues" evidence="17">
    <location>
        <begin position="435"/>
        <end position="455"/>
    </location>
</feature>
<evidence type="ECO:0000313" key="22">
    <source>
        <dbReference type="Proteomes" id="UP001415857"/>
    </source>
</evidence>
<dbReference type="InterPro" id="IPR011011">
    <property type="entry name" value="Znf_FYVE_PHD"/>
</dbReference>
<dbReference type="SMART" id="SM00551">
    <property type="entry name" value="ZnF_TAZ"/>
    <property type="match status" value="2"/>
</dbReference>
<evidence type="ECO:0000256" key="11">
    <source>
        <dbReference type="ARBA" id="ARBA00023159"/>
    </source>
</evidence>
<dbReference type="GO" id="GO:0031490">
    <property type="term" value="F:chromatin DNA binding"/>
    <property type="evidence" value="ECO:0007669"/>
    <property type="project" value="TreeGrafter"/>
</dbReference>
<dbReference type="PROSITE" id="PS01359">
    <property type="entry name" value="ZF_PHD_1"/>
    <property type="match status" value="1"/>
</dbReference>
<feature type="region of interest" description="Disordered" evidence="17">
    <location>
        <begin position="1398"/>
        <end position="1426"/>
    </location>
</feature>
<keyword evidence="6" id="KW-0677">Repeat</keyword>
<keyword evidence="13" id="KW-0539">Nucleus</keyword>
<evidence type="ECO:0000256" key="7">
    <source>
        <dbReference type="ARBA" id="ARBA00022771"/>
    </source>
</evidence>
<dbReference type="EMBL" id="JBBPBK010000007">
    <property type="protein sequence ID" value="KAK9281766.1"/>
    <property type="molecule type" value="Genomic_DNA"/>
</dbReference>
<keyword evidence="14" id="KW-0012">Acyltransferase</keyword>
<dbReference type="GO" id="GO:0003713">
    <property type="term" value="F:transcription coactivator activity"/>
    <property type="evidence" value="ECO:0007669"/>
    <property type="project" value="TreeGrafter"/>
</dbReference>
<dbReference type="FunFam" id="3.30.60.90:FF:000018">
    <property type="entry name" value="Histone acetyltransferase HAC1"/>
    <property type="match status" value="1"/>
</dbReference>
<keyword evidence="11" id="KW-0010">Activator</keyword>
<keyword evidence="7 16" id="KW-0863">Zinc-finger</keyword>
<feature type="domain" description="ZZ-type" evidence="19">
    <location>
        <begin position="1576"/>
        <end position="1629"/>
    </location>
</feature>
<name>A0AAP0RNV0_LIQFO</name>
<dbReference type="Pfam" id="PF08214">
    <property type="entry name" value="HAT_KAT11"/>
    <property type="match status" value="1"/>
</dbReference>
<dbReference type="Proteomes" id="UP001415857">
    <property type="component" value="Unassembled WGS sequence"/>
</dbReference>
<dbReference type="SMART" id="SM00291">
    <property type="entry name" value="ZnF_ZZ"/>
    <property type="match status" value="2"/>
</dbReference>
<feature type="compositionally biased region" description="Low complexity" evidence="17">
    <location>
        <begin position="837"/>
        <end position="850"/>
    </location>
</feature>